<reference evidence="2" key="1">
    <citation type="submission" date="2018-06" db="EMBL/GenBank/DDBJ databases">
        <authorList>
            <consortium name="Pathogen Informatics"/>
        </authorList>
    </citation>
    <scope>NUCLEOTIDE SEQUENCE [LARGE SCALE GENOMIC DNA]</scope>
    <source>
        <strain evidence="2">NCTC10115</strain>
    </source>
</reference>
<accession>A0A3B0PHN5</accession>
<organism evidence="1 2">
    <name type="scientific">Mycoplasmoides gallisepticum</name>
    <name type="common">Mycoplasma gallisepticum</name>
    <dbReference type="NCBI Taxonomy" id="2096"/>
    <lineage>
        <taxon>Bacteria</taxon>
        <taxon>Bacillati</taxon>
        <taxon>Mycoplasmatota</taxon>
        <taxon>Mycoplasmoidales</taxon>
        <taxon>Mycoplasmoidaceae</taxon>
        <taxon>Mycoplasmoides</taxon>
    </lineage>
</organism>
<dbReference type="EMBL" id="LS991952">
    <property type="protein sequence ID" value="SYV94315.1"/>
    <property type="molecule type" value="Genomic_DNA"/>
</dbReference>
<dbReference type="Proteomes" id="UP000260136">
    <property type="component" value="Chromosome"/>
</dbReference>
<keyword evidence="1" id="KW-0547">Nucleotide-binding</keyword>
<dbReference type="AlphaFoldDB" id="A0A3B0PHN5"/>
<protein>
    <submittedName>
        <fullName evidence="1">Probable ABC transporter ATP-binding protein M6_Spy0273</fullName>
    </submittedName>
</protein>
<sequence length="43" mass="4974">MSHYERMFKLIKPTKVFVVVNGTIVTEGDASLAKRIDKEGYDW</sequence>
<name>A0A3B0PHN5_MYCGL</name>
<dbReference type="GO" id="GO:0005524">
    <property type="term" value="F:ATP binding"/>
    <property type="evidence" value="ECO:0007669"/>
    <property type="project" value="UniProtKB-KW"/>
</dbReference>
<keyword evidence="1" id="KW-0067">ATP-binding</keyword>
<evidence type="ECO:0000313" key="1">
    <source>
        <dbReference type="EMBL" id="SYV94315.1"/>
    </source>
</evidence>
<feature type="non-terminal residue" evidence="1">
    <location>
        <position position="43"/>
    </location>
</feature>
<gene>
    <name evidence="1" type="ORF">NCTC10115_00635</name>
</gene>
<proteinExistence type="predicted"/>
<evidence type="ECO:0000313" key="2">
    <source>
        <dbReference type="Proteomes" id="UP000260136"/>
    </source>
</evidence>